<evidence type="ECO:0000256" key="5">
    <source>
        <dbReference type="SAM" id="Phobius"/>
    </source>
</evidence>
<keyword evidence="3" id="KW-0408">Iron</keyword>
<evidence type="ECO:0000256" key="3">
    <source>
        <dbReference type="ARBA" id="ARBA00023004"/>
    </source>
</evidence>
<dbReference type="InterPro" id="IPR050668">
    <property type="entry name" value="Cytochrome_b5"/>
</dbReference>
<dbReference type="KEGG" id="lmi:LMXM_30_1200"/>
<evidence type="ECO:0000256" key="2">
    <source>
        <dbReference type="ARBA" id="ARBA00022723"/>
    </source>
</evidence>
<dbReference type="SUPFAM" id="SSF55856">
    <property type="entry name" value="Cytochrome b5-like heme/steroid binding domain"/>
    <property type="match status" value="1"/>
</dbReference>
<keyword evidence="8" id="KW-1185">Reference proteome</keyword>
<dbReference type="Pfam" id="PF00173">
    <property type="entry name" value="Cyt-b5"/>
    <property type="match status" value="1"/>
</dbReference>
<comment type="similarity">
    <text evidence="4">Belongs to the cytochrome b5 family.</text>
</comment>
<dbReference type="GO" id="GO:0020037">
    <property type="term" value="F:heme binding"/>
    <property type="evidence" value="ECO:0007669"/>
    <property type="project" value="TreeGrafter"/>
</dbReference>
<proteinExistence type="inferred from homology"/>
<dbReference type="PhylomeDB" id="E9B1R8"/>
<dbReference type="AlphaFoldDB" id="E9B1R8"/>
<dbReference type="Proteomes" id="UP000007259">
    <property type="component" value="Chromosome 30"/>
</dbReference>
<dbReference type="PANTHER" id="PTHR19359:SF25">
    <property type="entry name" value="CYTOCHROME B5 HEME-BINDING DOMAIN-CONTAINING PROTEIN"/>
    <property type="match status" value="1"/>
</dbReference>
<keyword evidence="2" id="KW-0479">Metal-binding</keyword>
<gene>
    <name evidence="7" type="ORF">LMXM_30_1200</name>
</gene>
<name>E9B1R8_LEIMU</name>
<dbReference type="GeneID" id="13451882"/>
<keyword evidence="5" id="KW-0472">Membrane</keyword>
<dbReference type="GO" id="GO:0016020">
    <property type="term" value="C:membrane"/>
    <property type="evidence" value="ECO:0007669"/>
    <property type="project" value="TreeGrafter"/>
</dbReference>
<dbReference type="Gene3D" id="3.10.120.10">
    <property type="entry name" value="Cytochrome b5-like heme/steroid binding domain"/>
    <property type="match status" value="1"/>
</dbReference>
<evidence type="ECO:0000256" key="1">
    <source>
        <dbReference type="ARBA" id="ARBA00022617"/>
    </source>
</evidence>
<evidence type="ECO:0000256" key="4">
    <source>
        <dbReference type="ARBA" id="ARBA00038168"/>
    </source>
</evidence>
<feature type="transmembrane region" description="Helical" evidence="5">
    <location>
        <begin position="110"/>
        <end position="128"/>
    </location>
</feature>
<dbReference type="VEuPathDB" id="TriTrypDB:LmxM.30.1200"/>
<keyword evidence="5" id="KW-1133">Transmembrane helix</keyword>
<evidence type="ECO:0000313" key="7">
    <source>
        <dbReference type="EMBL" id="CBZ29175.1"/>
    </source>
</evidence>
<reference evidence="7 8" key="1">
    <citation type="journal article" date="2011" name="Genome Res.">
        <title>Chromosome and gene copy number variation allow major structural change between species and strains of Leishmania.</title>
        <authorList>
            <person name="Rogers M.B."/>
            <person name="Hilley J.D."/>
            <person name="Dickens N.J."/>
            <person name="Wilkes J."/>
            <person name="Bates P.A."/>
            <person name="Depledge D.P."/>
            <person name="Harris D."/>
            <person name="Her Y."/>
            <person name="Herzyk P."/>
            <person name="Imamura H."/>
            <person name="Otto T.D."/>
            <person name="Sanders M."/>
            <person name="Seeger K."/>
            <person name="Dujardin J.C."/>
            <person name="Berriman M."/>
            <person name="Smith D.F."/>
            <person name="Hertz-Fowler C."/>
            <person name="Mottram J.C."/>
        </authorList>
    </citation>
    <scope>NUCLEOTIDE SEQUENCE [LARGE SCALE GENOMIC DNA]</scope>
    <source>
        <strain evidence="7 8">MHOM/GT/2001/U1103</strain>
    </source>
</reference>
<keyword evidence="1" id="KW-0349">Heme</keyword>
<sequence>MSDKEETYVRLVYRGASLVVPMSFVLNEHPGGAEYILQYANQDITSAFEDMNHSTDAHALLNTFKEAEAKEGFRDIYNPAEYQRKIKLSHSYDEERRCTTEMRRWRQRTTLITAMTTLAAMGVAAYALRRHLQRA</sequence>
<evidence type="ECO:0000259" key="6">
    <source>
        <dbReference type="PROSITE" id="PS50255"/>
    </source>
</evidence>
<dbReference type="PROSITE" id="PS50255">
    <property type="entry name" value="CYTOCHROME_B5_2"/>
    <property type="match status" value="1"/>
</dbReference>
<dbReference type="OrthoDB" id="260091at2759"/>
<dbReference type="PANTHER" id="PTHR19359">
    <property type="entry name" value="CYTOCHROME B5"/>
    <property type="match status" value="1"/>
</dbReference>
<dbReference type="EMBL" id="FR799583">
    <property type="protein sequence ID" value="CBZ29175.1"/>
    <property type="molecule type" value="Genomic_DNA"/>
</dbReference>
<evidence type="ECO:0000313" key="8">
    <source>
        <dbReference type="Proteomes" id="UP000007259"/>
    </source>
</evidence>
<dbReference type="InterPro" id="IPR036400">
    <property type="entry name" value="Cyt_B5-like_heme/steroid_sf"/>
</dbReference>
<dbReference type="InterPro" id="IPR001199">
    <property type="entry name" value="Cyt_B5-like_heme/steroid-bd"/>
</dbReference>
<accession>E9B1R8</accession>
<dbReference type="GO" id="GO:0046872">
    <property type="term" value="F:metal ion binding"/>
    <property type="evidence" value="ECO:0007669"/>
    <property type="project" value="UniProtKB-KW"/>
</dbReference>
<organism evidence="7 8">
    <name type="scientific">Leishmania mexicana (strain MHOM/GT/2001/U1103)</name>
    <dbReference type="NCBI Taxonomy" id="929439"/>
    <lineage>
        <taxon>Eukaryota</taxon>
        <taxon>Discoba</taxon>
        <taxon>Euglenozoa</taxon>
        <taxon>Kinetoplastea</taxon>
        <taxon>Metakinetoplastina</taxon>
        <taxon>Trypanosomatida</taxon>
        <taxon>Trypanosomatidae</taxon>
        <taxon>Leishmaniinae</taxon>
        <taxon>Leishmania</taxon>
    </lineage>
</organism>
<dbReference type="RefSeq" id="XP_003877638.1">
    <property type="nucleotide sequence ID" value="XM_003877589.1"/>
</dbReference>
<dbReference type="OMA" id="EDMNHST"/>
<feature type="domain" description="Cytochrome b5 heme-binding" evidence="6">
    <location>
        <begin position="1"/>
        <end position="70"/>
    </location>
</feature>
<protein>
    <recommendedName>
        <fullName evidence="6">Cytochrome b5 heme-binding domain-containing protein</fullName>
    </recommendedName>
</protein>
<keyword evidence="5" id="KW-0812">Transmembrane</keyword>